<gene>
    <name evidence="1" type="ORF">LY89DRAFT_189530</name>
</gene>
<dbReference type="EMBL" id="KQ947405">
    <property type="protein sequence ID" value="KUJ23648.1"/>
    <property type="molecule type" value="Genomic_DNA"/>
</dbReference>
<dbReference type="RefSeq" id="XP_018078003.1">
    <property type="nucleotide sequence ID" value="XM_018205691.1"/>
</dbReference>
<accession>A0A194XTV9</accession>
<dbReference type="KEGG" id="psco:LY89DRAFT_189530"/>
<name>A0A194XTV9_MOLSC</name>
<sequence length="225" mass="25804">MAINSEYLLFLLWLQVSGAKYLILIRNSAFLIPIRMSTPSDEHWLNRGYNPFCCNTWKPTVFPSPTKMPTSFPPETVLPTTRPSWTDPSLTRVGAEYLRYAEANDHPRLDHLLACINEKKVVGPPAAPKDRDLVVVALDSAPWMVYLGYRDGHTLHTYLVPSNTRDGYLMEICRGNQLDGFKRAFPSYVDRFSERSKGTIRLKCEEHGNKSQCWFFERKELNSSA</sequence>
<reference evidence="1 2" key="1">
    <citation type="submission" date="2015-10" db="EMBL/GenBank/DDBJ databases">
        <title>Full genome of DAOMC 229536 Phialocephala scopiformis, a fungal endophyte of spruce producing the potent anti-insectan compound rugulosin.</title>
        <authorList>
            <consortium name="DOE Joint Genome Institute"/>
            <person name="Walker A.K."/>
            <person name="Frasz S.L."/>
            <person name="Seifert K.A."/>
            <person name="Miller J.D."/>
            <person name="Mondo S.J."/>
            <person name="Labutti K."/>
            <person name="Lipzen A."/>
            <person name="Dockter R."/>
            <person name="Kennedy M."/>
            <person name="Grigoriev I.V."/>
            <person name="Spatafora J.W."/>
        </authorList>
    </citation>
    <scope>NUCLEOTIDE SEQUENCE [LARGE SCALE GENOMIC DNA]</scope>
    <source>
        <strain evidence="1 2">CBS 120377</strain>
    </source>
</reference>
<dbReference type="GeneID" id="28815417"/>
<protein>
    <submittedName>
        <fullName evidence="1">Uncharacterized protein</fullName>
    </submittedName>
</protein>
<dbReference type="Proteomes" id="UP000070700">
    <property type="component" value="Unassembled WGS sequence"/>
</dbReference>
<dbReference type="InParanoid" id="A0A194XTV9"/>
<keyword evidence="2" id="KW-1185">Reference proteome</keyword>
<dbReference type="AlphaFoldDB" id="A0A194XTV9"/>
<organism evidence="1 2">
    <name type="scientific">Mollisia scopiformis</name>
    <name type="common">Conifer needle endophyte fungus</name>
    <name type="synonym">Phialocephala scopiformis</name>
    <dbReference type="NCBI Taxonomy" id="149040"/>
    <lineage>
        <taxon>Eukaryota</taxon>
        <taxon>Fungi</taxon>
        <taxon>Dikarya</taxon>
        <taxon>Ascomycota</taxon>
        <taxon>Pezizomycotina</taxon>
        <taxon>Leotiomycetes</taxon>
        <taxon>Helotiales</taxon>
        <taxon>Mollisiaceae</taxon>
        <taxon>Mollisia</taxon>
    </lineage>
</organism>
<evidence type="ECO:0000313" key="1">
    <source>
        <dbReference type="EMBL" id="KUJ23648.1"/>
    </source>
</evidence>
<proteinExistence type="predicted"/>
<evidence type="ECO:0000313" key="2">
    <source>
        <dbReference type="Proteomes" id="UP000070700"/>
    </source>
</evidence>